<dbReference type="AlphaFoldDB" id="A0A6A8A6M3"/>
<evidence type="ECO:0000256" key="1">
    <source>
        <dbReference type="SAM" id="SignalP"/>
    </source>
</evidence>
<proteinExistence type="predicted"/>
<keyword evidence="3" id="KW-1185">Reference proteome</keyword>
<reference evidence="2 3" key="1">
    <citation type="submission" date="2019-11" db="EMBL/GenBank/DDBJ databases">
        <title>Genome analysis of Rhizobacterium cereale a novel genus and species isolated from maize roots in North Spain.</title>
        <authorList>
            <person name="Menendez E."/>
            <person name="Flores-Felix J.D."/>
            <person name="Ramirez-Bahena M.-H."/>
            <person name="Igual J.M."/>
            <person name="Garcia-Fraile P."/>
            <person name="Peix A."/>
            <person name="Velazquez E."/>
        </authorList>
    </citation>
    <scope>NUCLEOTIDE SEQUENCE [LARGE SCALE GENOMIC DNA]</scope>
    <source>
        <strain evidence="2 3">RZME27</strain>
    </source>
</reference>
<keyword evidence="1" id="KW-0732">Signal</keyword>
<name>A0A6A8A6M3_9HYPH</name>
<dbReference type="PROSITE" id="PS51257">
    <property type="entry name" value="PROKAR_LIPOPROTEIN"/>
    <property type="match status" value="1"/>
</dbReference>
<feature type="signal peptide" evidence="1">
    <location>
        <begin position="1"/>
        <end position="19"/>
    </location>
</feature>
<evidence type="ECO:0000313" key="2">
    <source>
        <dbReference type="EMBL" id="MQY46459.1"/>
    </source>
</evidence>
<dbReference type="RefSeq" id="WP_153353954.1">
    <property type="nucleotide sequence ID" value="NZ_JAYKOO010000006.1"/>
</dbReference>
<dbReference type="Proteomes" id="UP000435138">
    <property type="component" value="Unassembled WGS sequence"/>
</dbReference>
<dbReference type="EMBL" id="WIXI01000041">
    <property type="protein sequence ID" value="MQY46459.1"/>
    <property type="molecule type" value="Genomic_DNA"/>
</dbReference>
<sequence length="144" mass="15097">MRRLATILLLMTFASGCQTMDDVEAINSGPPVVSGAAAGVIAGDMASRLAEAVPTRSAPSLRMRKDDTEFATALEAALKGWGYKLVTDDSTPSPKPVELSYSLYSFEGQVLARLTTPTTALGRTYNVAADGASPSSPLSIMQPD</sequence>
<evidence type="ECO:0000313" key="3">
    <source>
        <dbReference type="Proteomes" id="UP000435138"/>
    </source>
</evidence>
<gene>
    <name evidence="2" type="ORF">GAO09_10420</name>
</gene>
<organism evidence="2 3">
    <name type="scientific">Endobacterium cereale</name>
    <dbReference type="NCBI Taxonomy" id="2663029"/>
    <lineage>
        <taxon>Bacteria</taxon>
        <taxon>Pseudomonadati</taxon>
        <taxon>Pseudomonadota</taxon>
        <taxon>Alphaproteobacteria</taxon>
        <taxon>Hyphomicrobiales</taxon>
        <taxon>Rhizobiaceae</taxon>
        <taxon>Endobacterium</taxon>
    </lineage>
</organism>
<comment type="caution">
    <text evidence="2">The sequence shown here is derived from an EMBL/GenBank/DDBJ whole genome shotgun (WGS) entry which is preliminary data.</text>
</comment>
<accession>A0A6A8A6M3</accession>
<protein>
    <submittedName>
        <fullName evidence="2">Conjugal transfer protein TrbH</fullName>
    </submittedName>
</protein>
<feature type="chain" id="PRO_5025492584" evidence="1">
    <location>
        <begin position="20"/>
        <end position="144"/>
    </location>
</feature>